<organism evidence="14 15">
    <name type="scientific">Cytobacillus kochii</name>
    <dbReference type="NCBI Taxonomy" id="859143"/>
    <lineage>
        <taxon>Bacteria</taxon>
        <taxon>Bacillati</taxon>
        <taxon>Bacillota</taxon>
        <taxon>Bacilli</taxon>
        <taxon>Bacillales</taxon>
        <taxon>Bacillaceae</taxon>
        <taxon>Cytobacillus</taxon>
    </lineage>
</organism>
<protein>
    <recommendedName>
        <fullName evidence="2">histidine kinase</fullName>
        <ecNumber evidence="2">2.7.13.3</ecNumber>
    </recommendedName>
</protein>
<dbReference type="InterPro" id="IPR036097">
    <property type="entry name" value="HisK_dim/P_sf"/>
</dbReference>
<evidence type="ECO:0000256" key="2">
    <source>
        <dbReference type="ARBA" id="ARBA00012438"/>
    </source>
</evidence>
<dbReference type="SMART" id="SM00062">
    <property type="entry name" value="PBPb"/>
    <property type="match status" value="1"/>
</dbReference>
<dbReference type="Gene3D" id="1.10.287.130">
    <property type="match status" value="1"/>
</dbReference>
<dbReference type="Proteomes" id="UP000215137">
    <property type="component" value="Chromosome"/>
</dbReference>
<dbReference type="KEGG" id="bko:CKF48_11755"/>
<gene>
    <name evidence="14" type="ORF">CKF48_11755</name>
</gene>
<keyword evidence="9" id="KW-0564">Palmitate</keyword>
<keyword evidence="6" id="KW-0418">Kinase</keyword>
<dbReference type="PANTHER" id="PTHR43065">
    <property type="entry name" value="SENSOR HISTIDINE KINASE"/>
    <property type="match status" value="1"/>
</dbReference>
<evidence type="ECO:0000313" key="15">
    <source>
        <dbReference type="Proteomes" id="UP000215137"/>
    </source>
</evidence>
<proteinExistence type="predicted"/>
<evidence type="ECO:0000256" key="8">
    <source>
        <dbReference type="ARBA" id="ARBA00023012"/>
    </source>
</evidence>
<dbReference type="SUPFAM" id="SSF47384">
    <property type="entry name" value="Homodimeric domain of signal transducing histidine kinase"/>
    <property type="match status" value="1"/>
</dbReference>
<evidence type="ECO:0000256" key="11">
    <source>
        <dbReference type="SAM" id="Phobius"/>
    </source>
</evidence>
<dbReference type="InterPro" id="IPR036890">
    <property type="entry name" value="HATPase_C_sf"/>
</dbReference>
<dbReference type="PROSITE" id="PS50109">
    <property type="entry name" value="HIS_KIN"/>
    <property type="match status" value="1"/>
</dbReference>
<reference evidence="14 15" key="1">
    <citation type="submission" date="2017-08" db="EMBL/GenBank/DDBJ databases">
        <title>Complete Genome Sequence of Bacillus kochii Oregon-R-modENCODE STRAIN BDGP4, isolated from Drosophila melanogaster gut.</title>
        <authorList>
            <person name="Wan K.H."/>
            <person name="Yu C."/>
            <person name="Park S."/>
            <person name="Hammonds A.S."/>
            <person name="Booth B.W."/>
            <person name="Celniker S.E."/>
        </authorList>
    </citation>
    <scope>NUCLEOTIDE SEQUENCE [LARGE SCALE GENOMIC DNA]</scope>
    <source>
        <strain evidence="14 15">BDGP4</strain>
    </source>
</reference>
<dbReference type="Gene3D" id="3.40.190.10">
    <property type="entry name" value="Periplasmic binding protein-like II"/>
    <property type="match status" value="2"/>
</dbReference>
<feature type="transmembrane region" description="Helical" evidence="11">
    <location>
        <begin position="257"/>
        <end position="278"/>
    </location>
</feature>
<feature type="domain" description="Histidine kinase" evidence="13">
    <location>
        <begin position="434"/>
        <end position="642"/>
    </location>
</feature>
<dbReference type="Pfam" id="PF02518">
    <property type="entry name" value="HATPase_c"/>
    <property type="match status" value="1"/>
</dbReference>
<dbReference type="CDD" id="cd00082">
    <property type="entry name" value="HisKA"/>
    <property type="match status" value="1"/>
</dbReference>
<feature type="signal peptide" evidence="12">
    <location>
        <begin position="1"/>
        <end position="21"/>
    </location>
</feature>
<evidence type="ECO:0000256" key="3">
    <source>
        <dbReference type="ARBA" id="ARBA00022553"/>
    </source>
</evidence>
<dbReference type="SUPFAM" id="SSF55874">
    <property type="entry name" value="ATPase domain of HSP90 chaperone/DNA topoisomerase II/histidine kinase"/>
    <property type="match status" value="1"/>
</dbReference>
<dbReference type="Gene3D" id="3.30.450.20">
    <property type="entry name" value="PAS domain"/>
    <property type="match status" value="1"/>
</dbReference>
<dbReference type="GO" id="GO:0000155">
    <property type="term" value="F:phosphorelay sensor kinase activity"/>
    <property type="evidence" value="ECO:0007669"/>
    <property type="project" value="InterPro"/>
</dbReference>
<dbReference type="EMBL" id="CP022983">
    <property type="protein sequence ID" value="ASV67923.1"/>
    <property type="molecule type" value="Genomic_DNA"/>
</dbReference>
<evidence type="ECO:0000256" key="12">
    <source>
        <dbReference type="SAM" id="SignalP"/>
    </source>
</evidence>
<keyword evidence="8" id="KW-0902">Two-component regulatory system</keyword>
<name>A0A248TIA0_9BACI</name>
<dbReference type="InterPro" id="IPR001638">
    <property type="entry name" value="Solute-binding_3/MltF_N"/>
</dbReference>
<accession>A0A248TIA0</accession>
<keyword evidence="11" id="KW-0812">Transmembrane</keyword>
<keyword evidence="7" id="KW-0067">ATP-binding</keyword>
<keyword evidence="3" id="KW-0597">Phosphoprotein</keyword>
<dbReference type="InterPro" id="IPR000014">
    <property type="entry name" value="PAS"/>
</dbReference>
<dbReference type="InterPro" id="IPR003594">
    <property type="entry name" value="HATPase_dom"/>
</dbReference>
<dbReference type="Pfam" id="PF00497">
    <property type="entry name" value="SBP_bac_3"/>
    <property type="match status" value="1"/>
</dbReference>
<dbReference type="Pfam" id="PF00512">
    <property type="entry name" value="HisKA"/>
    <property type="match status" value="1"/>
</dbReference>
<keyword evidence="5" id="KW-0547">Nucleotide-binding</keyword>
<dbReference type="SUPFAM" id="SSF53850">
    <property type="entry name" value="Periplasmic binding protein-like II"/>
    <property type="match status" value="1"/>
</dbReference>
<keyword evidence="11" id="KW-1133">Transmembrane helix</keyword>
<dbReference type="GO" id="GO:0005524">
    <property type="term" value="F:ATP binding"/>
    <property type="evidence" value="ECO:0007669"/>
    <property type="project" value="UniProtKB-KW"/>
</dbReference>
<feature type="chain" id="PRO_5012783685" description="histidine kinase" evidence="12">
    <location>
        <begin position="22"/>
        <end position="655"/>
    </location>
</feature>
<keyword evidence="12" id="KW-0732">Signal</keyword>
<evidence type="ECO:0000256" key="9">
    <source>
        <dbReference type="ARBA" id="ARBA00023139"/>
    </source>
</evidence>
<dbReference type="InterPro" id="IPR035965">
    <property type="entry name" value="PAS-like_dom_sf"/>
</dbReference>
<dbReference type="PRINTS" id="PR00344">
    <property type="entry name" value="BCTRLSENSOR"/>
</dbReference>
<sequence>MRKVLLVFMFFTLFPFTHVLAEEQVYRIGTEKAFPPFSYLNQNGELQGLSIAVLERIADKNDVKFEFIPMDGKQAEEALRRGEIDGVAGVTYSIDKEKYMDFSTPYFTMSDSLVIPRRLKGEVENIEDLRDTHIVLKEDTAGLNTLINLRNNNFTVTTNQYNGLFMLWNGRADVFIGNKWTSYFFLDRYELEKQYVVLDIILDPADYAVAVQEGDEEFRQFLDKAIIDLKATGEMNQLVDFWTKGENEEEITRLKDFITILSIFMAIGGFILILIYIWNYRLKLAVNEHTKELTLLNEDLHYQRQRTADSNAFKDQIINNIDAGIITFDLNFMMTSCNSRALDILEWPQQEGIEQSPIFKEVRTQFYHDSAKQFVLHRNGQRKIIYYSLNEMYNSLENQAGYLLTIRDETEKVQLEQKLLTQEKLHALGQLVAGVAHEIRNPLTSIKTFINLIPRKIAQKDFQEMLVKHLPREVDRLNQIVTDLIDYARPSTPRIQPCSASELTTMLTFLHVTMKDEHIDFQLKVPDGLVFYIDPQQIRQVLLNILLNGVDAVKNVTGKRIELEMYHLDGECGEISIKDNGEGMSVEQQHHIFDPFYTTKAKGVGLGLTLSYHLVQENNGDISVTSTKEEGTRFVITLPIYREEDSLNEARSTRH</sequence>
<evidence type="ECO:0000259" key="13">
    <source>
        <dbReference type="PROSITE" id="PS50109"/>
    </source>
</evidence>
<dbReference type="SMART" id="SM00387">
    <property type="entry name" value="HATPase_c"/>
    <property type="match status" value="1"/>
</dbReference>
<evidence type="ECO:0000256" key="5">
    <source>
        <dbReference type="ARBA" id="ARBA00022741"/>
    </source>
</evidence>
<dbReference type="Gene3D" id="3.30.565.10">
    <property type="entry name" value="Histidine kinase-like ATPase, C-terminal domain"/>
    <property type="match status" value="1"/>
</dbReference>
<dbReference type="AlphaFoldDB" id="A0A248TIA0"/>
<dbReference type="EC" id="2.7.13.3" evidence="2"/>
<dbReference type="CDD" id="cd00130">
    <property type="entry name" value="PAS"/>
    <property type="match status" value="1"/>
</dbReference>
<keyword evidence="10" id="KW-0449">Lipoprotein</keyword>
<evidence type="ECO:0000313" key="14">
    <source>
        <dbReference type="EMBL" id="ASV67923.1"/>
    </source>
</evidence>
<dbReference type="RefSeq" id="WP_095371492.1">
    <property type="nucleotide sequence ID" value="NZ_CP022983.1"/>
</dbReference>
<keyword evidence="11" id="KW-0472">Membrane</keyword>
<dbReference type="OrthoDB" id="9784397at2"/>
<dbReference type="PANTHER" id="PTHR43065:SF10">
    <property type="entry name" value="PEROXIDE STRESS-ACTIVATED HISTIDINE KINASE MAK3"/>
    <property type="match status" value="1"/>
</dbReference>
<evidence type="ECO:0000256" key="1">
    <source>
        <dbReference type="ARBA" id="ARBA00000085"/>
    </source>
</evidence>
<keyword evidence="15" id="KW-1185">Reference proteome</keyword>
<dbReference type="InterPro" id="IPR003661">
    <property type="entry name" value="HisK_dim/P_dom"/>
</dbReference>
<dbReference type="SMART" id="SM00091">
    <property type="entry name" value="PAS"/>
    <property type="match status" value="1"/>
</dbReference>
<evidence type="ECO:0000256" key="7">
    <source>
        <dbReference type="ARBA" id="ARBA00022840"/>
    </source>
</evidence>
<dbReference type="InterPro" id="IPR004358">
    <property type="entry name" value="Sig_transdc_His_kin-like_C"/>
</dbReference>
<keyword evidence="4" id="KW-0808">Transferase</keyword>
<evidence type="ECO:0000256" key="4">
    <source>
        <dbReference type="ARBA" id="ARBA00022679"/>
    </source>
</evidence>
<evidence type="ECO:0000256" key="6">
    <source>
        <dbReference type="ARBA" id="ARBA00022777"/>
    </source>
</evidence>
<dbReference type="SUPFAM" id="SSF55785">
    <property type="entry name" value="PYP-like sensor domain (PAS domain)"/>
    <property type="match status" value="1"/>
</dbReference>
<comment type="catalytic activity">
    <reaction evidence="1">
        <text>ATP + protein L-histidine = ADP + protein N-phospho-L-histidine.</text>
        <dbReference type="EC" id="2.7.13.3"/>
    </reaction>
</comment>
<dbReference type="InterPro" id="IPR005467">
    <property type="entry name" value="His_kinase_dom"/>
</dbReference>
<dbReference type="SMART" id="SM00388">
    <property type="entry name" value="HisKA"/>
    <property type="match status" value="1"/>
</dbReference>
<evidence type="ECO:0000256" key="10">
    <source>
        <dbReference type="ARBA" id="ARBA00023288"/>
    </source>
</evidence>